<name>A0A6A5U5H0_9PLEO</name>
<organism evidence="1 2">
    <name type="scientific">Byssothecium circinans</name>
    <dbReference type="NCBI Taxonomy" id="147558"/>
    <lineage>
        <taxon>Eukaryota</taxon>
        <taxon>Fungi</taxon>
        <taxon>Dikarya</taxon>
        <taxon>Ascomycota</taxon>
        <taxon>Pezizomycotina</taxon>
        <taxon>Dothideomycetes</taxon>
        <taxon>Pleosporomycetidae</taxon>
        <taxon>Pleosporales</taxon>
        <taxon>Massarineae</taxon>
        <taxon>Massarinaceae</taxon>
        <taxon>Byssothecium</taxon>
    </lineage>
</organism>
<dbReference type="AlphaFoldDB" id="A0A6A5U5H0"/>
<keyword evidence="2" id="KW-1185">Reference proteome</keyword>
<sequence length="439" mass="51214">MTKIFMVRYLEELVTPKILTQLGHEYPTVVQYFREPLQTAYESHRGDRDGWIQWKLGACRDNTGHEMLLSATFNGALSLVLRLARTSNRRRFDEVTAKAFGDEPPHLDEQYAWRHLFVEGALEQVLSWDPAPWSIPIEEDIRNMEALLTLPKSDDEIWEWVHSQPNPFEWMPSVDVDLIHLSQGAKWFFSATAVAINFLQRLPPSQRSKIRRIVLNEDFKSVSNPACHVRGLIPFYQENNKLRIERRIGICENLLPLGWFGIDRREGARYKGEYRALDILTTIVPWFEEASTLLACGLPSHVYTLIVDGRTPEGIQSWTLMKYVAGLHDAMVECYRLCNKPLPLLTEEEDYGYIDLLLPCYLPPSFVRTVHNIIDGTSSVHIDGFVGEKYDVDVLVQDRLAWTERDWRMEWHTEVLQKYYLTDFWHQLARRYREDGLSV</sequence>
<protein>
    <submittedName>
        <fullName evidence="1">Uncharacterized protein</fullName>
    </submittedName>
</protein>
<gene>
    <name evidence="1" type="ORF">CC80DRAFT_490842</name>
</gene>
<dbReference type="Proteomes" id="UP000800035">
    <property type="component" value="Unassembled WGS sequence"/>
</dbReference>
<accession>A0A6A5U5H0</accession>
<dbReference type="EMBL" id="ML976987">
    <property type="protein sequence ID" value="KAF1958236.1"/>
    <property type="molecule type" value="Genomic_DNA"/>
</dbReference>
<evidence type="ECO:0000313" key="2">
    <source>
        <dbReference type="Proteomes" id="UP000800035"/>
    </source>
</evidence>
<evidence type="ECO:0000313" key="1">
    <source>
        <dbReference type="EMBL" id="KAF1958236.1"/>
    </source>
</evidence>
<dbReference type="OrthoDB" id="3799029at2759"/>
<proteinExistence type="predicted"/>
<reference evidence="1" key="1">
    <citation type="journal article" date="2020" name="Stud. Mycol.">
        <title>101 Dothideomycetes genomes: a test case for predicting lifestyles and emergence of pathogens.</title>
        <authorList>
            <person name="Haridas S."/>
            <person name="Albert R."/>
            <person name="Binder M."/>
            <person name="Bloem J."/>
            <person name="Labutti K."/>
            <person name="Salamov A."/>
            <person name="Andreopoulos B."/>
            <person name="Baker S."/>
            <person name="Barry K."/>
            <person name="Bills G."/>
            <person name="Bluhm B."/>
            <person name="Cannon C."/>
            <person name="Castanera R."/>
            <person name="Culley D."/>
            <person name="Daum C."/>
            <person name="Ezra D."/>
            <person name="Gonzalez J."/>
            <person name="Henrissat B."/>
            <person name="Kuo A."/>
            <person name="Liang C."/>
            <person name="Lipzen A."/>
            <person name="Lutzoni F."/>
            <person name="Magnuson J."/>
            <person name="Mondo S."/>
            <person name="Nolan M."/>
            <person name="Ohm R."/>
            <person name="Pangilinan J."/>
            <person name="Park H.-J."/>
            <person name="Ramirez L."/>
            <person name="Alfaro M."/>
            <person name="Sun H."/>
            <person name="Tritt A."/>
            <person name="Yoshinaga Y."/>
            <person name="Zwiers L.-H."/>
            <person name="Turgeon B."/>
            <person name="Goodwin S."/>
            <person name="Spatafora J."/>
            <person name="Crous P."/>
            <person name="Grigoriev I."/>
        </authorList>
    </citation>
    <scope>NUCLEOTIDE SEQUENCE</scope>
    <source>
        <strain evidence="1">CBS 675.92</strain>
    </source>
</reference>